<dbReference type="OrthoDB" id="5374757at2759"/>
<keyword evidence="3" id="KW-1185">Reference proteome</keyword>
<gene>
    <name evidence="2" type="ORF">T310_7425</name>
</gene>
<dbReference type="AlphaFoldDB" id="A0A0F4YK91"/>
<organism evidence="2 3">
    <name type="scientific">Rasamsonia emersonii (strain ATCC 16479 / CBS 393.64 / IMI 116815)</name>
    <dbReference type="NCBI Taxonomy" id="1408163"/>
    <lineage>
        <taxon>Eukaryota</taxon>
        <taxon>Fungi</taxon>
        <taxon>Dikarya</taxon>
        <taxon>Ascomycota</taxon>
        <taxon>Pezizomycotina</taxon>
        <taxon>Eurotiomycetes</taxon>
        <taxon>Eurotiomycetidae</taxon>
        <taxon>Eurotiales</taxon>
        <taxon>Trichocomaceae</taxon>
        <taxon>Rasamsonia</taxon>
    </lineage>
</organism>
<accession>A0A0F4YK91</accession>
<comment type="caution">
    <text evidence="2">The sequence shown here is derived from an EMBL/GenBank/DDBJ whole genome shotgun (WGS) entry which is preliminary data.</text>
</comment>
<dbReference type="RefSeq" id="XP_013325236.1">
    <property type="nucleotide sequence ID" value="XM_013469782.1"/>
</dbReference>
<dbReference type="EMBL" id="LASV01000435">
    <property type="protein sequence ID" value="KKA18624.1"/>
    <property type="molecule type" value="Genomic_DNA"/>
</dbReference>
<protein>
    <submittedName>
        <fullName evidence="2">Uncharacterized protein</fullName>
    </submittedName>
</protein>
<dbReference type="PANTHER" id="PTHR40635">
    <property type="match status" value="1"/>
</dbReference>
<evidence type="ECO:0000313" key="3">
    <source>
        <dbReference type="Proteomes" id="UP000053958"/>
    </source>
</evidence>
<dbReference type="GeneID" id="25319698"/>
<dbReference type="PANTHER" id="PTHR40635:SF1">
    <property type="match status" value="1"/>
</dbReference>
<evidence type="ECO:0000256" key="1">
    <source>
        <dbReference type="SAM" id="MobiDB-lite"/>
    </source>
</evidence>
<proteinExistence type="predicted"/>
<sequence>MAPIRRYLRISKYSVLECRIYLENPADTRWLLDSRDPVLPRIFAAIKPLVLPKLREENERAMAKKKSNPVKDVIVEDEFEVAIFLRESGTRHSLLTRHKTFGEPRRIESNSNKLTGADASADVANHNIESGPSIMVESDEEPQIDLSSIPEATADTSSDHSKRRRQSDGPDAASKRSKTEENIPEDDDKKLKLATSYEGFSIWGWVLCLLVTRRGPKTRPSSTAGTPGQVLMEEWISTQVQPDLEDE</sequence>
<feature type="region of interest" description="Disordered" evidence="1">
    <location>
        <begin position="148"/>
        <end position="185"/>
    </location>
</feature>
<evidence type="ECO:0000313" key="2">
    <source>
        <dbReference type="EMBL" id="KKA18624.1"/>
    </source>
</evidence>
<dbReference type="Proteomes" id="UP000053958">
    <property type="component" value="Unassembled WGS sequence"/>
</dbReference>
<feature type="compositionally biased region" description="Basic and acidic residues" evidence="1">
    <location>
        <begin position="173"/>
        <end position="185"/>
    </location>
</feature>
<name>A0A0F4YK91_RASE3</name>
<reference evidence="2 3" key="1">
    <citation type="submission" date="2015-04" db="EMBL/GenBank/DDBJ databases">
        <authorList>
            <person name="Heijne W.H."/>
            <person name="Fedorova N.D."/>
            <person name="Nierman W.C."/>
            <person name="Vollebregt A.W."/>
            <person name="Zhao Z."/>
            <person name="Wu L."/>
            <person name="Kumar M."/>
            <person name="Stam H."/>
            <person name="van den Berg M.A."/>
            <person name="Pel H.J."/>
        </authorList>
    </citation>
    <scope>NUCLEOTIDE SEQUENCE [LARGE SCALE GENOMIC DNA]</scope>
    <source>
        <strain evidence="2 3">CBS 393.64</strain>
    </source>
</reference>